<dbReference type="Gene3D" id="3.30.360.10">
    <property type="entry name" value="Dihydrodipicolinate Reductase, domain 2"/>
    <property type="match status" value="1"/>
</dbReference>
<dbReference type="RefSeq" id="XP_041189297.1">
    <property type="nucleotide sequence ID" value="XM_041340769.1"/>
</dbReference>
<reference evidence="1" key="1">
    <citation type="journal article" date="2020" name="New Phytol.">
        <title>Comparative genomics reveals dynamic genome evolution in host specialist ectomycorrhizal fungi.</title>
        <authorList>
            <person name="Lofgren L.A."/>
            <person name="Nguyen N.H."/>
            <person name="Vilgalys R."/>
            <person name="Ruytinx J."/>
            <person name="Liao H.L."/>
            <person name="Branco S."/>
            <person name="Kuo A."/>
            <person name="LaButti K."/>
            <person name="Lipzen A."/>
            <person name="Andreopoulos W."/>
            <person name="Pangilinan J."/>
            <person name="Riley R."/>
            <person name="Hundley H."/>
            <person name="Na H."/>
            <person name="Barry K."/>
            <person name="Grigoriev I.V."/>
            <person name="Stajich J.E."/>
            <person name="Kennedy P.G."/>
        </authorList>
    </citation>
    <scope>NUCLEOTIDE SEQUENCE</scope>
    <source>
        <strain evidence="1">MN1</strain>
    </source>
</reference>
<dbReference type="GO" id="GO:0005737">
    <property type="term" value="C:cytoplasm"/>
    <property type="evidence" value="ECO:0007669"/>
    <property type="project" value="TreeGrafter"/>
</dbReference>
<dbReference type="EMBL" id="JABBWG010000033">
    <property type="protein sequence ID" value="KAG1809583.1"/>
    <property type="molecule type" value="Genomic_DNA"/>
</dbReference>
<dbReference type="PANTHER" id="PTHR42840">
    <property type="entry name" value="NAD(P)-BINDING ROSSMANN-FOLD SUPERFAMILY PROTEIN-RELATED"/>
    <property type="match status" value="1"/>
</dbReference>
<dbReference type="InterPro" id="IPR036291">
    <property type="entry name" value="NAD(P)-bd_dom_sf"/>
</dbReference>
<evidence type="ECO:0008006" key="3">
    <source>
        <dbReference type="Google" id="ProtNLM"/>
    </source>
</evidence>
<dbReference type="GeneID" id="64634785"/>
<dbReference type="OrthoDB" id="64915at2759"/>
<name>A0A9P7J9E8_9AGAM</name>
<accession>A0A9P7J9E8</accession>
<comment type="caution">
    <text evidence="1">The sequence shown here is derived from an EMBL/GenBank/DDBJ whole genome shotgun (WGS) entry which is preliminary data.</text>
</comment>
<protein>
    <recommendedName>
        <fullName evidence="3">Gfo/Idh/MocA-like oxidoreductase N-terminal domain-containing protein</fullName>
    </recommendedName>
</protein>
<gene>
    <name evidence="1" type="ORF">BJ212DRAFT_1484294</name>
</gene>
<organism evidence="1 2">
    <name type="scientific">Suillus subaureus</name>
    <dbReference type="NCBI Taxonomy" id="48587"/>
    <lineage>
        <taxon>Eukaryota</taxon>
        <taxon>Fungi</taxon>
        <taxon>Dikarya</taxon>
        <taxon>Basidiomycota</taxon>
        <taxon>Agaricomycotina</taxon>
        <taxon>Agaricomycetes</taxon>
        <taxon>Agaricomycetidae</taxon>
        <taxon>Boletales</taxon>
        <taxon>Suillineae</taxon>
        <taxon>Suillaceae</taxon>
        <taxon>Suillus</taxon>
    </lineage>
</organism>
<dbReference type="Gene3D" id="3.40.50.720">
    <property type="entry name" value="NAD(P)-binding Rossmann-like Domain"/>
    <property type="match status" value="2"/>
</dbReference>
<dbReference type="AlphaFoldDB" id="A0A9P7J9E8"/>
<dbReference type="GO" id="GO:0016491">
    <property type="term" value="F:oxidoreductase activity"/>
    <property type="evidence" value="ECO:0007669"/>
    <property type="project" value="TreeGrafter"/>
</dbReference>
<proteinExistence type="predicted"/>
<sequence length="242" mass="25587">MSASNAGPAILGAGIFAKEAHLPALQTLGPPAPKLKAVYSRSEKSARELAAQATALLDTTPDPSIVLRALAAGKHVLSEKPVAADAASGVKLIAQYEAQYKPKGLVWRVAENWEAEPGHIAAGRAIAAGKIGKVTFFSSRTVNFMDQGTKWYTSTFGLCPRFNRISIKEVSCSIQVCPEKEEVIDEPLKGIELEQASFFAALKGKDDGLGSPLSALKDVAVIEAALTSGGEPIDLEKLLSQF</sequence>
<dbReference type="GO" id="GO:0006740">
    <property type="term" value="P:NADPH regeneration"/>
    <property type="evidence" value="ECO:0007669"/>
    <property type="project" value="TreeGrafter"/>
</dbReference>
<dbReference type="Proteomes" id="UP000807769">
    <property type="component" value="Unassembled WGS sequence"/>
</dbReference>
<dbReference type="PANTHER" id="PTHR42840:SF5">
    <property type="entry name" value="NAD(P)-BINDING ROSSMANN-FOLD SUPERFAMILY PROTEIN"/>
    <property type="match status" value="1"/>
</dbReference>
<keyword evidence="2" id="KW-1185">Reference proteome</keyword>
<evidence type="ECO:0000313" key="1">
    <source>
        <dbReference type="EMBL" id="KAG1809583.1"/>
    </source>
</evidence>
<dbReference type="SUPFAM" id="SSF51735">
    <property type="entry name" value="NAD(P)-binding Rossmann-fold domains"/>
    <property type="match status" value="1"/>
</dbReference>
<evidence type="ECO:0000313" key="2">
    <source>
        <dbReference type="Proteomes" id="UP000807769"/>
    </source>
</evidence>